<proteinExistence type="predicted"/>
<feature type="region of interest" description="Disordered" evidence="1">
    <location>
        <begin position="519"/>
        <end position="547"/>
    </location>
</feature>
<name>A0ABY0HH03_9PEZI</name>
<sequence length="665" mass="69729">MLCDVTPVVNPLEEAVKLNVGNGGGTIDPGIIVALALPLIDPIVGKRDTETVEAVPVVKEMELYPAEPADAPVPVTVPLFMADEFPGGKGKGTDCEAISVLEVTSLYNTVPETEMAPLDEETEPGRAEVERVSPLGAAPVPPVGNGSAVEFPPGYGGEFTLEGGLDPVTVPEDMAAVREPDEIVSKLEVISALPKPKLLELPRGYDAEDNDGVIPDGELEVGVPEKLTVDRDPETVNTEKDPEADGAMEEPVGPTDSVPFDIEYGAELIEEDPAPMLEEPEEVAACADVPVLDGMVIILVDVSMTLLNVSVCPDVAVLVVFALVDAVDLEEEFVKVRLPLAGMLLIAKLDVEVIAAVALLENDAVSVELVPPVLVVPAPEVALATELVRVPVELPVELDEVPADVNPGDSVPPVAIELVALDPVDPAVVPLLGNAGRGTVPEKVSTEIVPPAPVTVDRDRLAACVAEDPEPVAVPEAVPEDEPTRVTEVGYAAELEPGCPEEDDFDTAYVLALPEVTPEEYEPEAPPGELTPEAVEAPRLDPVPGPVEPLAADEDKALPVTAAVAENPEITLLVWVTVMVREMPEDTVTSVTTSVVKLVEYDIVKEPLSELRVVAGEVPGDRLAGAVADAPVTDEPAPEPVAELAEPELSDTVDPEPAAEVLALP</sequence>
<reference evidence="2 3" key="1">
    <citation type="submission" date="2018-06" db="EMBL/GenBank/DDBJ databases">
        <title>Complete Genomes of Monosporascus.</title>
        <authorList>
            <person name="Robinson A.J."/>
            <person name="Natvig D.O."/>
        </authorList>
    </citation>
    <scope>NUCLEOTIDE SEQUENCE [LARGE SCALE GENOMIC DNA]</scope>
    <source>
        <strain evidence="2 3">CBS 609.92</strain>
    </source>
</reference>
<dbReference type="Proteomes" id="UP000294003">
    <property type="component" value="Unassembled WGS sequence"/>
</dbReference>
<accession>A0ABY0HH03</accession>
<evidence type="ECO:0000313" key="3">
    <source>
        <dbReference type="Proteomes" id="UP000294003"/>
    </source>
</evidence>
<protein>
    <submittedName>
        <fullName evidence="2">Uncharacterized protein</fullName>
    </submittedName>
</protein>
<gene>
    <name evidence="2" type="ORF">DL762_002752</name>
</gene>
<dbReference type="EMBL" id="QJNS01000058">
    <property type="protein sequence ID" value="RYO90313.1"/>
    <property type="molecule type" value="Genomic_DNA"/>
</dbReference>
<evidence type="ECO:0000313" key="2">
    <source>
        <dbReference type="EMBL" id="RYO90313.1"/>
    </source>
</evidence>
<feature type="compositionally biased region" description="Acidic residues" evidence="1">
    <location>
        <begin position="645"/>
        <end position="654"/>
    </location>
</feature>
<keyword evidence="3" id="KW-1185">Reference proteome</keyword>
<feature type="region of interest" description="Disordered" evidence="1">
    <location>
        <begin position="627"/>
        <end position="665"/>
    </location>
</feature>
<organism evidence="2 3">
    <name type="scientific">Monosporascus cannonballus</name>
    <dbReference type="NCBI Taxonomy" id="155416"/>
    <lineage>
        <taxon>Eukaryota</taxon>
        <taxon>Fungi</taxon>
        <taxon>Dikarya</taxon>
        <taxon>Ascomycota</taxon>
        <taxon>Pezizomycotina</taxon>
        <taxon>Sordariomycetes</taxon>
        <taxon>Xylariomycetidae</taxon>
        <taxon>Xylariales</taxon>
        <taxon>Xylariales incertae sedis</taxon>
        <taxon>Monosporascus</taxon>
    </lineage>
</organism>
<evidence type="ECO:0000256" key="1">
    <source>
        <dbReference type="SAM" id="MobiDB-lite"/>
    </source>
</evidence>
<feature type="compositionally biased region" description="Basic and acidic residues" evidence="1">
    <location>
        <begin position="231"/>
        <end position="243"/>
    </location>
</feature>
<comment type="caution">
    <text evidence="2">The sequence shown here is derived from an EMBL/GenBank/DDBJ whole genome shotgun (WGS) entry which is preliminary data.</text>
</comment>
<feature type="region of interest" description="Disordered" evidence="1">
    <location>
        <begin position="231"/>
        <end position="256"/>
    </location>
</feature>